<dbReference type="AlphaFoldDB" id="A0A8I3A5H6"/>
<protein>
    <submittedName>
        <fullName evidence="1">Uncharacterized protein</fullName>
    </submittedName>
</protein>
<accession>A0A8I3A5H6</accession>
<name>A0A8I3A5H6_9AGAM</name>
<dbReference type="Gene3D" id="3.40.50.150">
    <property type="entry name" value="Vaccinia Virus protein VP39"/>
    <property type="match status" value="1"/>
</dbReference>
<comment type="caution">
    <text evidence="1">The sequence shown here is derived from an EMBL/GenBank/DDBJ whole genome shotgun (WGS) entry which is preliminary data.</text>
</comment>
<dbReference type="OrthoDB" id="413520at2759"/>
<dbReference type="Pfam" id="PF10294">
    <property type="entry name" value="Methyltransf_16"/>
    <property type="match status" value="1"/>
</dbReference>
<evidence type="ECO:0000313" key="2">
    <source>
        <dbReference type="Proteomes" id="UP000683000"/>
    </source>
</evidence>
<sequence>MPDFRSCTPTASAMLILQENIASNRAVMTICTTEAAVLDWDDEQLASSVQARLEDGQDVIVMADVTYNTALFSASGNSRSDTASDNSG</sequence>
<evidence type="ECO:0000313" key="1">
    <source>
        <dbReference type="EMBL" id="KAG6371028.1"/>
    </source>
</evidence>
<proteinExistence type="predicted"/>
<organism evidence="1 2">
    <name type="scientific">Boletus reticuloceps</name>
    <dbReference type="NCBI Taxonomy" id="495285"/>
    <lineage>
        <taxon>Eukaryota</taxon>
        <taxon>Fungi</taxon>
        <taxon>Dikarya</taxon>
        <taxon>Basidiomycota</taxon>
        <taxon>Agaricomycotina</taxon>
        <taxon>Agaricomycetes</taxon>
        <taxon>Agaricomycetidae</taxon>
        <taxon>Boletales</taxon>
        <taxon>Boletineae</taxon>
        <taxon>Boletaceae</taxon>
        <taxon>Boletoideae</taxon>
        <taxon>Boletus</taxon>
    </lineage>
</organism>
<gene>
    <name evidence="1" type="ORF">JVT61DRAFT_10751</name>
</gene>
<dbReference type="EMBL" id="JAGFBS010000041">
    <property type="protein sequence ID" value="KAG6371028.1"/>
    <property type="molecule type" value="Genomic_DNA"/>
</dbReference>
<reference evidence="1" key="1">
    <citation type="submission" date="2021-03" db="EMBL/GenBank/DDBJ databases">
        <title>Evolutionary innovations through gain and loss of genes in the ectomycorrhizal Boletales.</title>
        <authorList>
            <person name="Wu G."/>
            <person name="Miyauchi S."/>
            <person name="Morin E."/>
            <person name="Yang Z.-L."/>
            <person name="Xu J."/>
            <person name="Martin F.M."/>
        </authorList>
    </citation>
    <scope>NUCLEOTIDE SEQUENCE</scope>
    <source>
        <strain evidence="1">BR01</strain>
    </source>
</reference>
<dbReference type="InterPro" id="IPR029063">
    <property type="entry name" value="SAM-dependent_MTases_sf"/>
</dbReference>
<dbReference type="Proteomes" id="UP000683000">
    <property type="component" value="Unassembled WGS sequence"/>
</dbReference>
<dbReference type="InterPro" id="IPR019410">
    <property type="entry name" value="Methyltransf_16"/>
</dbReference>
<dbReference type="GO" id="GO:0008757">
    <property type="term" value="F:S-adenosylmethionine-dependent methyltransferase activity"/>
    <property type="evidence" value="ECO:0007669"/>
    <property type="project" value="UniProtKB-ARBA"/>
</dbReference>
<keyword evidence="2" id="KW-1185">Reference proteome</keyword>